<accession>A0A1E5PGX5</accession>
<comment type="caution">
    <text evidence="2">The sequence shown here is derived from an EMBL/GenBank/DDBJ whole genome shotgun (WGS) entry which is preliminary data.</text>
</comment>
<keyword evidence="3" id="KW-1185">Reference proteome</keyword>
<dbReference type="InterPro" id="IPR011990">
    <property type="entry name" value="TPR-like_helical_dom_sf"/>
</dbReference>
<proteinExistence type="predicted"/>
<gene>
    <name evidence="2" type="ORF">AS594_34650</name>
</gene>
<organism evidence="2 3">
    <name type="scientific">Streptomyces agglomeratus</name>
    <dbReference type="NCBI Taxonomy" id="285458"/>
    <lineage>
        <taxon>Bacteria</taxon>
        <taxon>Bacillati</taxon>
        <taxon>Actinomycetota</taxon>
        <taxon>Actinomycetes</taxon>
        <taxon>Kitasatosporales</taxon>
        <taxon>Streptomycetaceae</taxon>
        <taxon>Streptomyces</taxon>
    </lineage>
</organism>
<evidence type="ECO:0000313" key="2">
    <source>
        <dbReference type="EMBL" id="OEJ28818.1"/>
    </source>
</evidence>
<protein>
    <recommendedName>
        <fullName evidence="1">CHAT domain-containing protein</fullName>
    </recommendedName>
</protein>
<feature type="domain" description="CHAT" evidence="1">
    <location>
        <begin position="579"/>
        <end position="888"/>
    </location>
</feature>
<evidence type="ECO:0000259" key="1">
    <source>
        <dbReference type="Pfam" id="PF12770"/>
    </source>
</evidence>
<sequence>MGESSDTDLLAARKLLMEGLRITPLGGPEQAWLEYGLGNTLVNLFQRAGGENQLSDALDHARRSVSCAGNDQRLAALCRAGLASTLGTRFRVHGDAAVLAEAVSHAEWSATTAGDTQLGHRFAYILAELLATRYDASGSLDDLHRAIELLRGAGESRDYIMAPRTGNAFRGTLGSLLRRLYLRTRDGAVLDEAIRVLKEEVGDDDSRADPVSLSLLGNALLTRYQSFGGRGDLLRAVDLQMKTLNARRAGDWQLASGHNNAGNALASAWRETGDDQFGTAAVAHYRTALALTSQNAPERASRAYNLGSTLQARSVVAGGDELIKEAVSAYRDAVGHGLDSSPEWALAAARRWGQWAVARECWEEACEAYGGGLEAGRGLFRTQLLREDKETWLADSQGMPSEAAYALVRTGRWKEAVEVLETGRSMLLSEVLEADRTGLHQLADSDHAELVDRYRATTAALNRAMRDGASPVALRRLRGAVDGAIADIRLVEGFERFLTPPDFAEICRAVRQGAILVYLAAAERAGVAVTVDHTGRITAVELPSLTTAAVERRVGVVMKTRRSLVLQAGAWKGALDAVTRWAWLTIVSPVLPILDEAEDLIIVPSGKLTLLPLHAAWRPLPDLPGARHYLLDERTVRYVPNARALEFTQRTAAGTHGDRVLVAADPQPSSRPAIAYTRTEAAWARRWFAHSEVLRGDKATPEAVASALSRNQVHHFICHGRSDTDSPLDSALVLADDRELTLRAILSMRLGHPGAGGGARLTVLAACDTDQPGTPLPDEVVSLPTGLIQAGVAGVIAAQWAVRSETMSLLTARFYQLWRSEGREPALALRLAQRWMRDTTNAEKIRDLTPALTPSRDDEDLEELVRSLRLRDPHARSATHPADWAALSFHGS</sequence>
<dbReference type="AlphaFoldDB" id="A0A1E5PGX5"/>
<dbReference type="Gene3D" id="1.25.40.10">
    <property type="entry name" value="Tetratricopeptide repeat domain"/>
    <property type="match status" value="1"/>
</dbReference>
<dbReference type="Pfam" id="PF12770">
    <property type="entry name" value="CHAT"/>
    <property type="match status" value="1"/>
</dbReference>
<dbReference type="Proteomes" id="UP000095759">
    <property type="component" value="Unassembled WGS sequence"/>
</dbReference>
<name>A0A1E5PGX5_9ACTN</name>
<dbReference type="STRING" id="285458.BGM19_01855"/>
<dbReference type="InterPro" id="IPR024983">
    <property type="entry name" value="CHAT_dom"/>
</dbReference>
<reference evidence="2 3" key="1">
    <citation type="submission" date="2016-08" db="EMBL/GenBank/DDBJ databases">
        <title>Complete genome sequence of Streptomyces agglomeratus strain 6-3-2, a novel anti-MRSA actinomycete isolated from Wuli of Tebit, China.</title>
        <authorList>
            <person name="Chen X."/>
        </authorList>
    </citation>
    <scope>NUCLEOTIDE SEQUENCE [LARGE SCALE GENOMIC DNA]</scope>
    <source>
        <strain evidence="2 3">6-3-2</strain>
    </source>
</reference>
<evidence type="ECO:0000313" key="3">
    <source>
        <dbReference type="Proteomes" id="UP000095759"/>
    </source>
</evidence>
<dbReference type="EMBL" id="MEHJ01000001">
    <property type="protein sequence ID" value="OEJ28818.1"/>
    <property type="molecule type" value="Genomic_DNA"/>
</dbReference>